<dbReference type="EMBL" id="AP019299">
    <property type="protein sequence ID" value="BBG99644.1"/>
    <property type="molecule type" value="Genomic_DNA"/>
</dbReference>
<name>A0A4Y1R6F8_PRUDU</name>
<dbReference type="SUPFAM" id="SSF53474">
    <property type="entry name" value="alpha/beta-Hydrolases"/>
    <property type="match status" value="1"/>
</dbReference>
<evidence type="ECO:0000259" key="3">
    <source>
        <dbReference type="Pfam" id="PF00561"/>
    </source>
</evidence>
<dbReference type="GO" id="GO:0016787">
    <property type="term" value="F:hydrolase activity"/>
    <property type="evidence" value="ECO:0007669"/>
    <property type="project" value="UniProtKB-KW"/>
</dbReference>
<dbReference type="InterPro" id="IPR000639">
    <property type="entry name" value="Epox_hydrolase-like"/>
</dbReference>
<dbReference type="InterPro" id="IPR029058">
    <property type="entry name" value="AB_hydrolase_fold"/>
</dbReference>
<keyword evidence="1 4" id="KW-0378">Hydrolase</keyword>
<protein>
    <submittedName>
        <fullName evidence="4">Alpha/beta-Hydrolases superfamily protein</fullName>
    </submittedName>
</protein>
<reference evidence="4" key="1">
    <citation type="journal article" date="2019" name="Science">
        <title>Mutation of a bHLH transcription factor allowed almond domestication.</title>
        <authorList>
            <person name="Sanchez-Perez R."/>
            <person name="Pavan S."/>
            <person name="Mazzeo R."/>
            <person name="Moldovan C."/>
            <person name="Aiese Cigliano R."/>
            <person name="Del Cueto J."/>
            <person name="Ricciardi F."/>
            <person name="Lotti C."/>
            <person name="Ricciardi L."/>
            <person name="Dicenta F."/>
            <person name="Lopez-Marques R.L."/>
            <person name="Lindberg Moller B."/>
        </authorList>
    </citation>
    <scope>NUCLEOTIDE SEQUENCE</scope>
</reference>
<dbReference type="AlphaFoldDB" id="A0A4Y1R6F8"/>
<dbReference type="InterPro" id="IPR000073">
    <property type="entry name" value="AB_hydrolase_1"/>
</dbReference>
<evidence type="ECO:0000256" key="2">
    <source>
        <dbReference type="ARBA" id="ARBA00038334"/>
    </source>
</evidence>
<dbReference type="PRINTS" id="PR00412">
    <property type="entry name" value="EPOXHYDRLASE"/>
</dbReference>
<sequence>MEKIQHTNVQVRELKLHVAEIGSGPKVVLFFHGFPEIWYTWRHQMVAVANKGYRAIAFDHRGYGLSEQPAEPEKATLLDLVDDAVALLDSLGIDKLSYYVCVRTWFTENALLENTTASPLSQDHGSFLLAVYKNSKFNLDYLYQAFIVGKDFGALSAYRVGVLHPERVSAIITLGTPFIQPGPSVVQNHPLPEGFYISRWQGRAEADFGRFDVKTVIRNIYILFSKSEIPIAAADQEIMDLIDPATPLPPWFSEEDLSVYASLYEKSGFCFALQVPYRKLKVDRSLIDPKVSAPSLLIVGEKDYSLKMPGVNNYIRTGAMKHLVPDLDVKFIEEGTHFMHEQFPEQVNQLIIAFLGKHGA</sequence>
<proteinExistence type="inferred from homology"/>
<feature type="domain" description="AB hydrolase-1" evidence="3">
    <location>
        <begin position="27"/>
        <end position="96"/>
    </location>
</feature>
<organism evidence="4">
    <name type="scientific">Prunus dulcis</name>
    <name type="common">Almond</name>
    <name type="synonym">Amygdalus dulcis</name>
    <dbReference type="NCBI Taxonomy" id="3755"/>
    <lineage>
        <taxon>Eukaryota</taxon>
        <taxon>Viridiplantae</taxon>
        <taxon>Streptophyta</taxon>
        <taxon>Embryophyta</taxon>
        <taxon>Tracheophyta</taxon>
        <taxon>Spermatophyta</taxon>
        <taxon>Magnoliopsida</taxon>
        <taxon>eudicotyledons</taxon>
        <taxon>Gunneridae</taxon>
        <taxon>Pentapetalae</taxon>
        <taxon>rosids</taxon>
        <taxon>fabids</taxon>
        <taxon>Rosales</taxon>
        <taxon>Rosaceae</taxon>
        <taxon>Amygdaloideae</taxon>
        <taxon>Amygdaleae</taxon>
        <taxon>Prunus</taxon>
    </lineage>
</organism>
<evidence type="ECO:0000313" key="4">
    <source>
        <dbReference type="EMBL" id="BBG99644.1"/>
    </source>
</evidence>
<dbReference type="Gene3D" id="3.40.50.1820">
    <property type="entry name" value="alpha/beta hydrolase"/>
    <property type="match status" value="1"/>
</dbReference>
<dbReference type="PANTHER" id="PTHR43329">
    <property type="entry name" value="EPOXIDE HYDROLASE"/>
    <property type="match status" value="1"/>
</dbReference>
<evidence type="ECO:0000256" key="1">
    <source>
        <dbReference type="ARBA" id="ARBA00022801"/>
    </source>
</evidence>
<gene>
    <name evidence="4" type="ORF">Prudu_009404</name>
</gene>
<dbReference type="Pfam" id="PF00561">
    <property type="entry name" value="Abhydrolase_1"/>
    <property type="match status" value="1"/>
</dbReference>
<comment type="similarity">
    <text evidence="2">Belongs to the AB hydrolase superfamily. Epoxide hydrolase family.</text>
</comment>
<accession>A0A4Y1R6F8</accession>